<evidence type="ECO:0000256" key="7">
    <source>
        <dbReference type="ARBA" id="ARBA00022737"/>
    </source>
</evidence>
<evidence type="ECO:0000313" key="16">
    <source>
        <dbReference type="Proteomes" id="UP000245884"/>
    </source>
</evidence>
<keyword evidence="4" id="KW-0813">Transport</keyword>
<feature type="compositionally biased region" description="Gly residues" evidence="14">
    <location>
        <begin position="294"/>
        <end position="312"/>
    </location>
</feature>
<feature type="region of interest" description="Disordered" evidence="14">
    <location>
        <begin position="164"/>
        <end position="191"/>
    </location>
</feature>
<comment type="subcellular location">
    <subcellularLocation>
        <location evidence="2">Endosome membrane</location>
        <topology evidence="2">Peripheral membrane protein</topology>
    </subcellularLocation>
    <subcellularLocation>
        <location evidence="3">Preautophagosomal structure membrane</location>
        <topology evidence="3">Peripheral membrane protein</topology>
    </subcellularLocation>
    <subcellularLocation>
        <location evidence="1">Vacuole membrane</location>
        <topology evidence="1">Peripheral membrane protein</topology>
    </subcellularLocation>
</comment>
<evidence type="ECO:0000256" key="10">
    <source>
        <dbReference type="ARBA" id="ARBA00023006"/>
    </source>
</evidence>
<evidence type="ECO:0000313" key="15">
    <source>
        <dbReference type="EMBL" id="PWN24754.1"/>
    </source>
</evidence>
<dbReference type="InterPro" id="IPR036322">
    <property type="entry name" value="WD40_repeat_dom_sf"/>
</dbReference>
<keyword evidence="10" id="KW-0072">Autophagy</keyword>
<organism evidence="15 16">
    <name type="scientific">Jaminaea rosea</name>
    <dbReference type="NCBI Taxonomy" id="1569628"/>
    <lineage>
        <taxon>Eukaryota</taxon>
        <taxon>Fungi</taxon>
        <taxon>Dikarya</taxon>
        <taxon>Basidiomycota</taxon>
        <taxon>Ustilaginomycotina</taxon>
        <taxon>Exobasidiomycetes</taxon>
        <taxon>Microstromatales</taxon>
        <taxon>Microstromatales incertae sedis</taxon>
        <taxon>Jaminaea</taxon>
    </lineage>
</organism>
<dbReference type="Pfam" id="PF21032">
    <property type="entry name" value="PROPPIN"/>
    <property type="match status" value="2"/>
</dbReference>
<evidence type="ECO:0000256" key="9">
    <source>
        <dbReference type="ARBA" id="ARBA00022927"/>
    </source>
</evidence>
<dbReference type="InterPro" id="IPR015943">
    <property type="entry name" value="WD40/YVTN_repeat-like_dom_sf"/>
</dbReference>
<evidence type="ECO:0000256" key="3">
    <source>
        <dbReference type="ARBA" id="ARBA00004623"/>
    </source>
</evidence>
<dbReference type="Gene3D" id="2.130.10.10">
    <property type="entry name" value="YVTN repeat-like/Quinoprotein amine dehydrogenase"/>
    <property type="match status" value="1"/>
</dbReference>
<comment type="similarity">
    <text evidence="12">Belongs to the WD repeat PROPPIN family.</text>
</comment>
<keyword evidence="5" id="KW-0926">Vacuole</keyword>
<dbReference type="EMBL" id="KZ819679">
    <property type="protein sequence ID" value="PWN24754.1"/>
    <property type="molecule type" value="Genomic_DNA"/>
</dbReference>
<gene>
    <name evidence="15" type="ORF">BDZ90DRAFT_265765</name>
</gene>
<dbReference type="Proteomes" id="UP000245884">
    <property type="component" value="Unassembled WGS sequence"/>
</dbReference>
<evidence type="ECO:0000256" key="6">
    <source>
        <dbReference type="ARBA" id="ARBA00022574"/>
    </source>
</evidence>
<keyword evidence="7" id="KW-0677">Repeat</keyword>
<sequence>MPRSRRSKASSDLLSVNFNQDASCVAVGTRTGYSITNCEPFGKVYSKNVGPVSIVEMLFCTSLVAIVGTADSGPSASPRRLQIVNTKRQSTICELLFPTTILAVKLNRRRLVVVLEDEIYIYDISNMKLLHTIETSPNPNAICALSPSSDPCFLAYPSPVPSPTSPFAGGSGGEGGNGAGSKGASSSSSGSSTPGDVLIFDLLHLQVSNIIQAHKSPIAHLSLNSTGTLLATASDKGTVLRVFSVPGAQLVGQYRRGAYPARIYSMQFNAVSSLLCVSSDTETVHIFKLAGAGAKAGGGGAKSPGGGFGGAGTLDSPSLGSEDGSSENGSQAGATAPPSSKSSAGGGGFRGSLTRRTSALASRLASSTSSSTSAYLPSSLSSLWTPQRDFASLRLPTPGASSVVAVSGTSPQVFVATSEGYFYVYGIDLEKGGEGELLKQFSLLEGTAGDGDGAEGQGEEGQDGA</sequence>
<evidence type="ECO:0000256" key="13">
    <source>
        <dbReference type="ARBA" id="ARBA00039247"/>
    </source>
</evidence>
<reference evidence="15 16" key="1">
    <citation type="journal article" date="2018" name="Mol. Biol. Evol.">
        <title>Broad Genomic Sampling Reveals a Smut Pathogenic Ancestry of the Fungal Clade Ustilaginomycotina.</title>
        <authorList>
            <person name="Kijpornyongpan T."/>
            <person name="Mondo S.J."/>
            <person name="Barry K."/>
            <person name="Sandor L."/>
            <person name="Lee J."/>
            <person name="Lipzen A."/>
            <person name="Pangilinan J."/>
            <person name="LaButti K."/>
            <person name="Hainaut M."/>
            <person name="Henrissat B."/>
            <person name="Grigoriev I.V."/>
            <person name="Spatafora J.W."/>
            <person name="Aime M.C."/>
        </authorList>
    </citation>
    <scope>NUCLEOTIDE SEQUENCE [LARGE SCALE GENOMIC DNA]</scope>
    <source>
        <strain evidence="15 16">MCA 5214</strain>
    </source>
</reference>
<feature type="compositionally biased region" description="Gly residues" evidence="14">
    <location>
        <begin position="169"/>
        <end position="181"/>
    </location>
</feature>
<name>A0A316UIK7_9BASI</name>
<dbReference type="SMART" id="SM00320">
    <property type="entry name" value="WD40"/>
    <property type="match status" value="2"/>
</dbReference>
<feature type="region of interest" description="Disordered" evidence="14">
    <location>
        <begin position="293"/>
        <end position="351"/>
    </location>
</feature>
<evidence type="ECO:0000256" key="14">
    <source>
        <dbReference type="SAM" id="MobiDB-lite"/>
    </source>
</evidence>
<dbReference type="AlphaFoldDB" id="A0A316UIK7"/>
<dbReference type="SUPFAM" id="SSF50978">
    <property type="entry name" value="WD40 repeat-like"/>
    <property type="match status" value="1"/>
</dbReference>
<feature type="region of interest" description="Disordered" evidence="14">
    <location>
        <begin position="446"/>
        <end position="465"/>
    </location>
</feature>
<evidence type="ECO:0000256" key="1">
    <source>
        <dbReference type="ARBA" id="ARBA00004148"/>
    </source>
</evidence>
<feature type="compositionally biased region" description="Low complexity" evidence="14">
    <location>
        <begin position="182"/>
        <end position="191"/>
    </location>
</feature>
<accession>A0A316UIK7</accession>
<dbReference type="GO" id="GO:0005774">
    <property type="term" value="C:vacuolar membrane"/>
    <property type="evidence" value="ECO:0007669"/>
    <property type="project" value="UniProtKB-SubCell"/>
</dbReference>
<keyword evidence="11" id="KW-0472">Membrane</keyword>
<keyword evidence="16" id="KW-1185">Reference proteome</keyword>
<dbReference type="GO" id="GO:0010008">
    <property type="term" value="C:endosome membrane"/>
    <property type="evidence" value="ECO:0007669"/>
    <property type="project" value="UniProtKB-SubCell"/>
</dbReference>
<keyword evidence="6" id="KW-0853">WD repeat</keyword>
<dbReference type="GO" id="GO:0006914">
    <property type="term" value="P:autophagy"/>
    <property type="evidence" value="ECO:0007669"/>
    <property type="project" value="UniProtKB-KW"/>
</dbReference>
<proteinExistence type="inferred from homology"/>
<dbReference type="RefSeq" id="XP_025359366.1">
    <property type="nucleotide sequence ID" value="XM_025508678.1"/>
</dbReference>
<keyword evidence="8" id="KW-0967">Endosome</keyword>
<evidence type="ECO:0000256" key="4">
    <source>
        <dbReference type="ARBA" id="ARBA00022448"/>
    </source>
</evidence>
<evidence type="ECO:0000256" key="2">
    <source>
        <dbReference type="ARBA" id="ARBA00004481"/>
    </source>
</evidence>
<dbReference type="FunFam" id="2.130.10.10:FF:000965">
    <property type="entry name" value="Autophagy-like protein 18 Atg18"/>
    <property type="match status" value="1"/>
</dbReference>
<dbReference type="STRING" id="1569628.A0A316UIK7"/>
<dbReference type="GeneID" id="37030501"/>
<dbReference type="InterPro" id="IPR001680">
    <property type="entry name" value="WD40_rpt"/>
</dbReference>
<dbReference type="PANTHER" id="PTHR11227">
    <property type="entry name" value="WD-REPEAT PROTEIN INTERACTING WITH PHOSPHOINOSIDES WIPI -RELATED"/>
    <property type="match status" value="1"/>
</dbReference>
<dbReference type="InterPro" id="IPR048720">
    <property type="entry name" value="PROPPIN"/>
</dbReference>
<evidence type="ECO:0000256" key="5">
    <source>
        <dbReference type="ARBA" id="ARBA00022554"/>
    </source>
</evidence>
<feature type="compositionally biased region" description="Low complexity" evidence="14">
    <location>
        <begin position="333"/>
        <end position="343"/>
    </location>
</feature>
<keyword evidence="9" id="KW-0653">Protein transport</keyword>
<dbReference type="GO" id="GO:0034045">
    <property type="term" value="C:phagophore assembly site membrane"/>
    <property type="evidence" value="ECO:0007669"/>
    <property type="project" value="UniProtKB-SubCell"/>
</dbReference>
<dbReference type="GO" id="GO:0015031">
    <property type="term" value="P:protein transport"/>
    <property type="evidence" value="ECO:0007669"/>
    <property type="project" value="UniProtKB-KW"/>
</dbReference>
<dbReference type="OrthoDB" id="1667587at2759"/>
<evidence type="ECO:0000256" key="8">
    <source>
        <dbReference type="ARBA" id="ARBA00022753"/>
    </source>
</evidence>
<evidence type="ECO:0000256" key="12">
    <source>
        <dbReference type="ARBA" id="ARBA00025740"/>
    </source>
</evidence>
<evidence type="ECO:0000256" key="11">
    <source>
        <dbReference type="ARBA" id="ARBA00023136"/>
    </source>
</evidence>
<protein>
    <recommendedName>
        <fullName evidence="13">Autophagy-related protein 18</fullName>
    </recommendedName>
</protein>